<evidence type="ECO:0000313" key="2">
    <source>
        <dbReference type="Proteomes" id="UP000540929"/>
    </source>
</evidence>
<accession>A0A7Y9WQA8</accession>
<sequence>MDNLSGDFARALLAATPANERTDDARGRQSHPDCANRLGRMERELAQMQVEAAEKRSRYEADLVYLALTASFVRNWMNNEVIVSWLESHHPRCAIALARLASKSDFAIEAARPMKLPYALSGGAAGARKKRGK</sequence>
<name>A0A7Y9WQA8_9BURK</name>
<keyword evidence="2" id="KW-1185">Reference proteome</keyword>
<organism evidence="1 2">
    <name type="scientific">Paraburkholderia bryophila</name>
    <dbReference type="NCBI Taxonomy" id="420952"/>
    <lineage>
        <taxon>Bacteria</taxon>
        <taxon>Pseudomonadati</taxon>
        <taxon>Pseudomonadota</taxon>
        <taxon>Betaproteobacteria</taxon>
        <taxon>Burkholderiales</taxon>
        <taxon>Burkholderiaceae</taxon>
        <taxon>Paraburkholderia</taxon>
    </lineage>
</organism>
<evidence type="ECO:0000313" key="1">
    <source>
        <dbReference type="EMBL" id="NYH24211.1"/>
    </source>
</evidence>
<evidence type="ECO:0008006" key="3">
    <source>
        <dbReference type="Google" id="ProtNLM"/>
    </source>
</evidence>
<proteinExistence type="predicted"/>
<dbReference type="Proteomes" id="UP000540929">
    <property type="component" value="Unassembled WGS sequence"/>
</dbReference>
<dbReference type="AlphaFoldDB" id="A0A7Y9WQA8"/>
<protein>
    <recommendedName>
        <fullName evidence="3">RepB plasmid partitioning protein</fullName>
    </recommendedName>
</protein>
<comment type="caution">
    <text evidence="1">The sequence shown here is derived from an EMBL/GenBank/DDBJ whole genome shotgun (WGS) entry which is preliminary data.</text>
</comment>
<reference evidence="1 2" key="1">
    <citation type="submission" date="2020-07" db="EMBL/GenBank/DDBJ databases">
        <title>Exploring microbial biodiversity for novel pathways involved in the catabolism of aromatic compounds derived from lignin.</title>
        <authorList>
            <person name="Elkins J."/>
        </authorList>
    </citation>
    <scope>NUCLEOTIDE SEQUENCE [LARGE SCALE GENOMIC DNA]</scope>
    <source>
        <strain evidence="1 2">H2C3C</strain>
    </source>
</reference>
<gene>
    <name evidence="1" type="ORF">GGD40_003690</name>
</gene>
<dbReference type="EMBL" id="JACCAS010000001">
    <property type="protein sequence ID" value="NYH24211.1"/>
    <property type="molecule type" value="Genomic_DNA"/>
</dbReference>